<dbReference type="InterPro" id="IPR001258">
    <property type="entry name" value="NHL_repeat"/>
</dbReference>
<evidence type="ECO:0000313" key="4">
    <source>
        <dbReference type="EMBL" id="KAL3857364.1"/>
    </source>
</evidence>
<gene>
    <name evidence="4" type="ORF">ACJMK2_012040</name>
</gene>
<sequence length="468" mass="52097">MDKSVPRKVHLKTKKREQESDGIALDEENVRDLRVKDNDDESCARIEGNGNNDDLNRKKSKGDEEKKSLTTNETDFEVNKTKYVVESDNEEDLNTERDLAVENQISNDEFNAAENNQDANYNVDGDGDNNENDISDNEEVDKSYNSRVASDDEEEEEGDEIIHENEHAVNSTMQRLSRISEIEEPQREFHTFSAKLRDEFDCLLTGVIVLGKFILVADNENKTVKRFSFGGAYVDYIVLEDPCGMCILQGEADFVVTQPDCLKLTIVIGNIPLKRKCDISTEKRYDCIASLSDGNLVCGCCKVGKTCVDIINLKGEVLMSHREREDGSRLFRNPAAISTVKTGEIIVSDSGSNRLVVLTPDGSTQYFFETTGRPSGVAVDGCGCAFVAHFDANTVLRFSPDGSKEDLLTKWDGKVKSPLALTLTSKYLVLTEEMPSDRVIIILLPPCPVLDATNELALSGIHLWIKQA</sequence>
<feature type="repeat" description="NHL" evidence="2">
    <location>
        <begin position="331"/>
        <end position="361"/>
    </location>
</feature>
<feature type="compositionally biased region" description="Acidic residues" evidence="3">
    <location>
        <begin position="125"/>
        <end position="139"/>
    </location>
</feature>
<feature type="compositionally biased region" description="Polar residues" evidence="3">
    <location>
        <begin position="103"/>
        <end position="119"/>
    </location>
</feature>
<feature type="compositionally biased region" description="Basic residues" evidence="3">
    <location>
        <begin position="1"/>
        <end position="15"/>
    </location>
</feature>
<protein>
    <submittedName>
        <fullName evidence="4">Uncharacterized protein</fullName>
    </submittedName>
</protein>
<evidence type="ECO:0000313" key="5">
    <source>
        <dbReference type="Proteomes" id="UP001634394"/>
    </source>
</evidence>
<feature type="compositionally biased region" description="Basic and acidic residues" evidence="3">
    <location>
        <begin position="28"/>
        <end position="37"/>
    </location>
</feature>
<comment type="caution">
    <text evidence="4">The sequence shown here is derived from an EMBL/GenBank/DDBJ whole genome shotgun (WGS) entry which is preliminary data.</text>
</comment>
<proteinExistence type="predicted"/>
<dbReference type="Proteomes" id="UP001634394">
    <property type="component" value="Unassembled WGS sequence"/>
</dbReference>
<keyword evidence="1" id="KW-0677">Repeat</keyword>
<evidence type="ECO:0000256" key="3">
    <source>
        <dbReference type="SAM" id="MobiDB-lite"/>
    </source>
</evidence>
<dbReference type="EMBL" id="JBJQND010000013">
    <property type="protein sequence ID" value="KAL3857364.1"/>
    <property type="molecule type" value="Genomic_DNA"/>
</dbReference>
<dbReference type="InterPro" id="IPR050952">
    <property type="entry name" value="TRIM-NHL_E3_ligases"/>
</dbReference>
<dbReference type="Gene3D" id="2.120.10.30">
    <property type="entry name" value="TolB, C-terminal domain"/>
    <property type="match status" value="1"/>
</dbReference>
<dbReference type="SUPFAM" id="SSF101898">
    <property type="entry name" value="NHL repeat"/>
    <property type="match status" value="1"/>
</dbReference>
<dbReference type="PANTHER" id="PTHR24104:SF50">
    <property type="entry name" value="SMP-30_GLUCONOLACTONASE_LRE-LIKE REGION DOMAIN-CONTAINING PROTEIN"/>
    <property type="match status" value="1"/>
</dbReference>
<dbReference type="PANTHER" id="PTHR24104">
    <property type="entry name" value="E3 UBIQUITIN-PROTEIN LIGASE NHLRC1-RELATED"/>
    <property type="match status" value="1"/>
</dbReference>
<accession>A0ABD3V6Y0</accession>
<evidence type="ECO:0000256" key="2">
    <source>
        <dbReference type="PROSITE-ProRule" id="PRU00504"/>
    </source>
</evidence>
<feature type="region of interest" description="Disordered" evidence="3">
    <location>
        <begin position="1"/>
        <end position="162"/>
    </location>
</feature>
<feature type="compositionally biased region" description="Basic and acidic residues" evidence="3">
    <location>
        <begin position="54"/>
        <end position="68"/>
    </location>
</feature>
<dbReference type="PROSITE" id="PS51125">
    <property type="entry name" value="NHL"/>
    <property type="match status" value="1"/>
</dbReference>
<dbReference type="AlphaFoldDB" id="A0ABD3V6Y0"/>
<dbReference type="InterPro" id="IPR011042">
    <property type="entry name" value="6-blade_b-propeller_TolB-like"/>
</dbReference>
<organism evidence="4 5">
    <name type="scientific">Sinanodonta woodiana</name>
    <name type="common">Chinese pond mussel</name>
    <name type="synonym">Anodonta woodiana</name>
    <dbReference type="NCBI Taxonomy" id="1069815"/>
    <lineage>
        <taxon>Eukaryota</taxon>
        <taxon>Metazoa</taxon>
        <taxon>Spiralia</taxon>
        <taxon>Lophotrochozoa</taxon>
        <taxon>Mollusca</taxon>
        <taxon>Bivalvia</taxon>
        <taxon>Autobranchia</taxon>
        <taxon>Heteroconchia</taxon>
        <taxon>Palaeoheterodonta</taxon>
        <taxon>Unionida</taxon>
        <taxon>Unionoidea</taxon>
        <taxon>Unionidae</taxon>
        <taxon>Unioninae</taxon>
        <taxon>Sinanodonta</taxon>
    </lineage>
</organism>
<name>A0ABD3V6Y0_SINWO</name>
<evidence type="ECO:0000256" key="1">
    <source>
        <dbReference type="ARBA" id="ARBA00022737"/>
    </source>
</evidence>
<keyword evidence="5" id="KW-1185">Reference proteome</keyword>
<reference evidence="4 5" key="1">
    <citation type="submission" date="2024-11" db="EMBL/GenBank/DDBJ databases">
        <title>Chromosome-level genome assembly of the freshwater bivalve Anodonta woodiana.</title>
        <authorList>
            <person name="Chen X."/>
        </authorList>
    </citation>
    <scope>NUCLEOTIDE SEQUENCE [LARGE SCALE GENOMIC DNA]</scope>
    <source>
        <strain evidence="4">MN2024</strain>
        <tissue evidence="4">Gills</tissue>
    </source>
</reference>